<name>A0A9X2PRB2_9BACT</name>
<dbReference type="Proteomes" id="UP001155010">
    <property type="component" value="Unassembled WGS sequence"/>
</dbReference>
<proteinExistence type="predicted"/>
<comment type="caution">
    <text evidence="1">The sequence shown here is derived from an EMBL/GenBank/DDBJ whole genome shotgun (WGS) entry which is preliminary data.</text>
</comment>
<gene>
    <name evidence="1" type="ORF">GGP83_002992</name>
</gene>
<evidence type="ECO:0000313" key="1">
    <source>
        <dbReference type="EMBL" id="MCS3953018.1"/>
    </source>
</evidence>
<dbReference type="AlphaFoldDB" id="A0A9X2PRB2"/>
<dbReference type="EMBL" id="JANUBB010000014">
    <property type="protein sequence ID" value="MCS3953018.1"/>
    <property type="molecule type" value="Genomic_DNA"/>
</dbReference>
<dbReference type="RefSeq" id="WP_119842672.1">
    <property type="nucleotide sequence ID" value="NZ_CALTSI010000017.1"/>
</dbReference>
<evidence type="ECO:0000313" key="2">
    <source>
        <dbReference type="Proteomes" id="UP001155010"/>
    </source>
</evidence>
<protein>
    <submittedName>
        <fullName evidence="1">Uroporphyrinogen-III synthase</fullName>
    </submittedName>
</protein>
<organism evidence="1 2">
    <name type="scientific">Salinibacter ruber</name>
    <dbReference type="NCBI Taxonomy" id="146919"/>
    <lineage>
        <taxon>Bacteria</taxon>
        <taxon>Pseudomonadati</taxon>
        <taxon>Rhodothermota</taxon>
        <taxon>Rhodothermia</taxon>
        <taxon>Rhodothermales</taxon>
        <taxon>Salinibacteraceae</taxon>
        <taxon>Salinibacter</taxon>
    </lineage>
</organism>
<reference evidence="1" key="1">
    <citation type="submission" date="2022-08" db="EMBL/GenBank/DDBJ databases">
        <title>Genomic Encyclopedia of Type Strains, Phase V (KMG-V): Genome sequencing to study the core and pangenomes of soil and plant-associated prokaryotes.</title>
        <authorList>
            <person name="Whitman W."/>
        </authorList>
    </citation>
    <scope>NUCLEOTIDE SEQUENCE</scope>
    <source>
        <strain evidence="1">SP2017</strain>
    </source>
</reference>
<accession>A0A9X2PRB2</accession>
<sequence length="92" mass="10164">MVTLYRQPGDPWADEIEEALGKMVIAHEVEHVEDADALPEVISELPALHDDGEVVTGASALRSHLQTLRALMADWNRFQSDACYVEDDGSIC</sequence>